<gene>
    <name evidence="1" type="ORF">CLOACE_12230</name>
</gene>
<dbReference type="STRING" id="1121290.CLAOCE_12230"/>
<dbReference type="AlphaFoldDB" id="A0A1E8EYU3"/>
<keyword evidence="2" id="KW-1185">Reference proteome</keyword>
<sequence>MLVNTYISFALKDENNKYNILNTSLFELNNINNYFTSVKVMKKSNQIIFKVKCSLCNEYHNYKYNVNDIINEKVIIGGCDRLGSILFFIGNKYKIIKKVNRYNSIHSKIYAMI</sequence>
<comment type="caution">
    <text evidence="1">The sequence shown here is derived from an EMBL/GenBank/DDBJ whole genome shotgun (WGS) entry which is preliminary data.</text>
</comment>
<protein>
    <submittedName>
        <fullName evidence="1">Uncharacterized protein</fullName>
    </submittedName>
</protein>
<dbReference type="OrthoDB" id="1917907at2"/>
<dbReference type="EMBL" id="LZFO01000014">
    <property type="protein sequence ID" value="OFI06190.1"/>
    <property type="molecule type" value="Genomic_DNA"/>
</dbReference>
<accession>A0A1E8EYU3</accession>
<evidence type="ECO:0000313" key="2">
    <source>
        <dbReference type="Proteomes" id="UP000175744"/>
    </source>
</evidence>
<dbReference type="Proteomes" id="UP000175744">
    <property type="component" value="Unassembled WGS sequence"/>
</dbReference>
<dbReference type="RefSeq" id="WP_070110210.1">
    <property type="nucleotide sequence ID" value="NZ_LZFO01000014.1"/>
</dbReference>
<name>A0A1E8EYU3_9CLOT</name>
<evidence type="ECO:0000313" key="1">
    <source>
        <dbReference type="EMBL" id="OFI06190.1"/>
    </source>
</evidence>
<reference evidence="1 2" key="1">
    <citation type="submission" date="2016-06" db="EMBL/GenBank/DDBJ databases">
        <title>Genome sequence of Clostridium acetireducens DSM 10703.</title>
        <authorList>
            <person name="Poehlein A."/>
            <person name="Fluechter S."/>
            <person name="Duerre P."/>
            <person name="Daniel R."/>
        </authorList>
    </citation>
    <scope>NUCLEOTIDE SEQUENCE [LARGE SCALE GENOMIC DNA]</scope>
    <source>
        <strain evidence="1 2">DSM 10703</strain>
    </source>
</reference>
<proteinExistence type="predicted"/>
<organism evidence="1 2">
    <name type="scientific">Clostridium acetireducens DSM 10703</name>
    <dbReference type="NCBI Taxonomy" id="1121290"/>
    <lineage>
        <taxon>Bacteria</taxon>
        <taxon>Bacillati</taxon>
        <taxon>Bacillota</taxon>
        <taxon>Clostridia</taxon>
        <taxon>Eubacteriales</taxon>
        <taxon>Clostridiaceae</taxon>
        <taxon>Clostridium</taxon>
    </lineage>
</organism>